<dbReference type="SUPFAM" id="SSF81665">
    <property type="entry name" value="Calcium ATPase, transmembrane domain M"/>
    <property type="match status" value="1"/>
</dbReference>
<dbReference type="GO" id="GO:0005524">
    <property type="term" value="F:ATP binding"/>
    <property type="evidence" value="ECO:0007669"/>
    <property type="project" value="UniProtKB-UniRule"/>
</dbReference>
<reference evidence="13 14" key="1">
    <citation type="submission" date="2009-01" db="EMBL/GenBank/DDBJ databases">
        <title>Complete sequence of Clostridium cellulolyticum H10.</title>
        <authorList>
            <consortium name="US DOE Joint Genome Institute"/>
            <person name="Lucas S."/>
            <person name="Copeland A."/>
            <person name="Lapidus A."/>
            <person name="Glavina del Rio T."/>
            <person name="Dalin E."/>
            <person name="Tice H."/>
            <person name="Bruce D."/>
            <person name="Goodwin L."/>
            <person name="Pitluck S."/>
            <person name="Chertkov O."/>
            <person name="Saunders E."/>
            <person name="Brettin T."/>
            <person name="Detter J.C."/>
            <person name="Han C."/>
            <person name="Larimer F."/>
            <person name="Land M."/>
            <person name="Hauser L."/>
            <person name="Kyrpides N."/>
            <person name="Ivanova N."/>
            <person name="Zhou J."/>
            <person name="Richardson P."/>
        </authorList>
    </citation>
    <scope>NUCLEOTIDE SEQUENCE [LARGE SCALE GENOMIC DNA]</scope>
    <source>
        <strain evidence="14">ATCC 35319 / DSM 5812 / JCM 6584 / H10</strain>
    </source>
</reference>
<evidence type="ECO:0000256" key="8">
    <source>
        <dbReference type="ARBA" id="ARBA00023136"/>
    </source>
</evidence>
<evidence type="ECO:0000256" key="11">
    <source>
        <dbReference type="RuleBase" id="RU362081"/>
    </source>
</evidence>
<dbReference type="Gene3D" id="2.70.150.10">
    <property type="entry name" value="Calcium-transporting ATPase, cytoplasmic transduction domain A"/>
    <property type="match status" value="1"/>
</dbReference>
<comment type="catalytic activity">
    <reaction evidence="10">
        <text>Cd(2+)(in) + ATP + H2O = Cd(2+)(out) + ADP + phosphate + H(+)</text>
        <dbReference type="Rhea" id="RHEA:12132"/>
        <dbReference type="ChEBI" id="CHEBI:15377"/>
        <dbReference type="ChEBI" id="CHEBI:15378"/>
        <dbReference type="ChEBI" id="CHEBI:30616"/>
        <dbReference type="ChEBI" id="CHEBI:43474"/>
        <dbReference type="ChEBI" id="CHEBI:48775"/>
        <dbReference type="ChEBI" id="CHEBI:456216"/>
        <dbReference type="EC" id="7.2.2.21"/>
    </reaction>
</comment>
<keyword evidence="5 11" id="KW-0479">Metal-binding</keyword>
<dbReference type="Pfam" id="PF00122">
    <property type="entry name" value="E1-E2_ATPase"/>
    <property type="match status" value="1"/>
</dbReference>
<dbReference type="SUPFAM" id="SSF81653">
    <property type="entry name" value="Calcium ATPase, transduction domain A"/>
    <property type="match status" value="1"/>
</dbReference>
<evidence type="ECO:0000256" key="1">
    <source>
        <dbReference type="ARBA" id="ARBA00004651"/>
    </source>
</evidence>
<dbReference type="AlphaFoldDB" id="B8I541"/>
<dbReference type="SUPFAM" id="SSF56784">
    <property type="entry name" value="HAD-like"/>
    <property type="match status" value="1"/>
</dbReference>
<dbReference type="PROSITE" id="PS00154">
    <property type="entry name" value="ATPASE_E1_E2"/>
    <property type="match status" value="1"/>
</dbReference>
<feature type="transmembrane region" description="Helical" evidence="11">
    <location>
        <begin position="229"/>
        <end position="248"/>
    </location>
</feature>
<keyword evidence="8 11" id="KW-0472">Membrane</keyword>
<evidence type="ECO:0000259" key="12">
    <source>
        <dbReference type="Pfam" id="PF00122"/>
    </source>
</evidence>
<dbReference type="EMBL" id="CP001348">
    <property type="protein sequence ID" value="ACL74621.1"/>
    <property type="molecule type" value="Genomic_DNA"/>
</dbReference>
<dbReference type="NCBIfam" id="TIGR01494">
    <property type="entry name" value="ATPase_P-type"/>
    <property type="match status" value="1"/>
</dbReference>
<feature type="transmembrane region" description="Helical" evidence="11">
    <location>
        <begin position="32"/>
        <end position="51"/>
    </location>
</feature>
<gene>
    <name evidence="13" type="ordered locus">Ccel_0234</name>
</gene>
<dbReference type="InterPro" id="IPR023299">
    <property type="entry name" value="ATPase_P-typ_cyto_dom_N"/>
</dbReference>
<dbReference type="InterPro" id="IPR023214">
    <property type="entry name" value="HAD_sf"/>
</dbReference>
<dbReference type="PRINTS" id="PR00120">
    <property type="entry name" value="HATPASE"/>
</dbReference>
<dbReference type="SFLD" id="SFLDS00003">
    <property type="entry name" value="Haloacid_Dehalogenase"/>
    <property type="match status" value="1"/>
</dbReference>
<dbReference type="GO" id="GO:0046872">
    <property type="term" value="F:metal ion binding"/>
    <property type="evidence" value="ECO:0007669"/>
    <property type="project" value="UniProtKB-KW"/>
</dbReference>
<keyword evidence="11" id="KW-0067">ATP-binding</keyword>
<dbReference type="Pfam" id="PF00702">
    <property type="entry name" value="Hydrolase"/>
    <property type="match status" value="1"/>
</dbReference>
<dbReference type="GO" id="GO:0008551">
    <property type="term" value="F:P-type cadmium transporter activity"/>
    <property type="evidence" value="ECO:0007669"/>
    <property type="project" value="UniProtKB-EC"/>
</dbReference>
<dbReference type="PANTHER" id="PTHR48085:SF5">
    <property type="entry name" value="CADMIUM_ZINC-TRANSPORTING ATPASE HMA4-RELATED"/>
    <property type="match status" value="1"/>
</dbReference>
<feature type="transmembrane region" description="Helical" evidence="11">
    <location>
        <begin position="568"/>
        <end position="586"/>
    </location>
</feature>
<evidence type="ECO:0000256" key="2">
    <source>
        <dbReference type="ARBA" id="ARBA00006024"/>
    </source>
</evidence>
<keyword evidence="14" id="KW-1185">Reference proteome</keyword>
<dbReference type="InterPro" id="IPR001757">
    <property type="entry name" value="P_typ_ATPase"/>
</dbReference>
<dbReference type="PANTHER" id="PTHR48085">
    <property type="entry name" value="CADMIUM/ZINC-TRANSPORTING ATPASE HMA2-RELATED"/>
    <property type="match status" value="1"/>
</dbReference>
<organism evidence="13 14">
    <name type="scientific">Ruminiclostridium cellulolyticum (strain ATCC 35319 / DSM 5812 / JCM 6584 / H10)</name>
    <name type="common">Clostridium cellulolyticum</name>
    <dbReference type="NCBI Taxonomy" id="394503"/>
    <lineage>
        <taxon>Bacteria</taxon>
        <taxon>Bacillati</taxon>
        <taxon>Bacillota</taxon>
        <taxon>Clostridia</taxon>
        <taxon>Eubacteriales</taxon>
        <taxon>Oscillospiraceae</taxon>
        <taxon>Ruminiclostridium</taxon>
    </lineage>
</organism>
<dbReference type="KEGG" id="cce:Ccel_0234"/>
<dbReference type="InterPro" id="IPR044492">
    <property type="entry name" value="P_typ_ATPase_HD_dom"/>
</dbReference>
<evidence type="ECO:0000256" key="7">
    <source>
        <dbReference type="ARBA" id="ARBA00022989"/>
    </source>
</evidence>
<dbReference type="InterPro" id="IPR008250">
    <property type="entry name" value="ATPase_P-typ_transduc_dom_A_sf"/>
</dbReference>
<dbReference type="Gene3D" id="3.40.50.1000">
    <property type="entry name" value="HAD superfamily/HAD-like"/>
    <property type="match status" value="1"/>
</dbReference>
<dbReference type="STRING" id="394503.Ccel_0234"/>
<dbReference type="NCBIfam" id="TIGR01512">
    <property type="entry name" value="ATPase-IB2_Cd"/>
    <property type="match status" value="1"/>
</dbReference>
<evidence type="ECO:0000313" key="13">
    <source>
        <dbReference type="EMBL" id="ACL74621.1"/>
    </source>
</evidence>
<dbReference type="GO" id="GO:0005886">
    <property type="term" value="C:plasma membrane"/>
    <property type="evidence" value="ECO:0007669"/>
    <property type="project" value="UniProtKB-SubCell"/>
</dbReference>
<keyword evidence="11" id="KW-1003">Cell membrane</keyword>
<dbReference type="InterPro" id="IPR036412">
    <property type="entry name" value="HAD-like_sf"/>
</dbReference>
<dbReference type="InterPro" id="IPR059000">
    <property type="entry name" value="ATPase_P-type_domA"/>
</dbReference>
<dbReference type="GO" id="GO:0016887">
    <property type="term" value="F:ATP hydrolysis activity"/>
    <property type="evidence" value="ECO:0007669"/>
    <property type="project" value="InterPro"/>
</dbReference>
<protein>
    <recommendedName>
        <fullName evidence="9">Cd(2+)-exporting ATPase</fullName>
        <ecNumber evidence="9">7.2.2.21</ecNumber>
    </recommendedName>
</protein>
<feature type="transmembrane region" description="Helical" evidence="11">
    <location>
        <begin position="7"/>
        <end position="26"/>
    </location>
</feature>
<dbReference type="PRINTS" id="PR00119">
    <property type="entry name" value="CATATPASE"/>
</dbReference>
<dbReference type="RefSeq" id="WP_012634686.1">
    <property type="nucleotide sequence ID" value="NC_011898.1"/>
</dbReference>
<evidence type="ECO:0000313" key="14">
    <source>
        <dbReference type="Proteomes" id="UP000001349"/>
    </source>
</evidence>
<evidence type="ECO:0000256" key="6">
    <source>
        <dbReference type="ARBA" id="ARBA00022967"/>
    </source>
</evidence>
<comment type="subcellular location">
    <subcellularLocation>
        <location evidence="1">Cell membrane</location>
        <topology evidence="1">Multi-pass membrane protein</topology>
    </subcellularLocation>
</comment>
<comment type="similarity">
    <text evidence="2 11">Belongs to the cation transport ATPase (P-type) (TC 3.A.3) family. Type IB subfamily.</text>
</comment>
<evidence type="ECO:0000256" key="5">
    <source>
        <dbReference type="ARBA" id="ARBA00022723"/>
    </source>
</evidence>
<dbReference type="InterPro" id="IPR051014">
    <property type="entry name" value="Cation_Transport_ATPase_IB"/>
</dbReference>
<dbReference type="FunFam" id="2.70.150.10:FF:000002">
    <property type="entry name" value="Copper-transporting ATPase 1, putative"/>
    <property type="match status" value="1"/>
</dbReference>
<dbReference type="OrthoDB" id="9813266at2"/>
<dbReference type="InterPro" id="IPR018303">
    <property type="entry name" value="ATPase_P-typ_P_site"/>
</dbReference>
<name>B8I541_RUMCH</name>
<evidence type="ECO:0000256" key="3">
    <source>
        <dbReference type="ARBA" id="ARBA00022539"/>
    </source>
</evidence>
<evidence type="ECO:0000256" key="10">
    <source>
        <dbReference type="ARBA" id="ARBA00049338"/>
    </source>
</evidence>
<keyword evidence="4 11" id="KW-0812">Transmembrane</keyword>
<proteinExistence type="inferred from homology"/>
<keyword evidence="7 11" id="KW-1133">Transmembrane helix</keyword>
<feature type="domain" description="P-type ATPase A" evidence="12">
    <location>
        <begin position="114"/>
        <end position="213"/>
    </location>
</feature>
<accession>B8I541</accession>
<evidence type="ECO:0000256" key="9">
    <source>
        <dbReference type="ARBA" id="ARBA00039103"/>
    </source>
</evidence>
<keyword evidence="6" id="KW-1278">Translocase</keyword>
<feature type="transmembrane region" description="Helical" evidence="11">
    <location>
        <begin position="260"/>
        <end position="285"/>
    </location>
</feature>
<dbReference type="HOGENOM" id="CLU_001771_6_2_9"/>
<dbReference type="SFLD" id="SFLDG00002">
    <property type="entry name" value="C1.7:_P-type_atpase_like"/>
    <property type="match status" value="1"/>
</dbReference>
<sequence precursor="true">MNKAKKVIIRIGAGTLLLIIAVVASFPSYLNLAFFVSAYLIIGGDVLWRALRNISHGQVFDENFLMSIATVGAFFVGEYPEAVSVMLFYQVGEMFQDFAVNRSRKSISALMDIRPDYANVKRNGELVTVDPEEVVINEVIVVKAGEKIPLDGKVLEGYSLVDTSALTGESVPREINTGSEVLSGCINLIGLLTIQVTKEFGESTVSKILDLVENASSKKAKRENFITRFARYYTPIVVIVAVTLAVVPPLLVPGATFSDWIYRALIFLVVSCPCALVISIPLGFFGGIGGASRLGILIKGGNYLEALAAAEVVVFDKTGTLTKGTFKVTEIHPVGISDSDLFELTAHAESYSNHPISQSLKNAFKSEIDNSRIKGVEEIPGYGVKAVVDEKTIYAGNSKLMDKIGAVYSQNKTVGTVVHVTISGIYSGYIVISDEIKEDSASAITRLKAFGINKTVLLTGDAKDVGESVGETLGLDEVYTELLPADKVNKVEKLIAEKSPKGNLIFAGDGINDAPVLSRADVGIAMGGLGSDAAIEAADVVIMNDEPSKIATAIAISKKTLRIVNQNIVLALGVKAIVLAMGAFGLSNLWEAVFADVGVSVIAILNSARALRVDKAFK</sequence>
<keyword evidence="3" id="KW-0104">Cadmium</keyword>
<dbReference type="eggNOG" id="COG2217">
    <property type="taxonomic scope" value="Bacteria"/>
</dbReference>
<dbReference type="InterPro" id="IPR027256">
    <property type="entry name" value="P-typ_ATPase_IB"/>
</dbReference>
<dbReference type="Gene3D" id="3.40.1110.10">
    <property type="entry name" value="Calcium-transporting ATPase, cytoplasmic domain N"/>
    <property type="match status" value="1"/>
</dbReference>
<dbReference type="CDD" id="cd07548">
    <property type="entry name" value="P-type_ATPase-Cd_Zn_Co_like"/>
    <property type="match status" value="1"/>
</dbReference>
<dbReference type="EC" id="7.2.2.21" evidence="9"/>
<dbReference type="SFLD" id="SFLDF00027">
    <property type="entry name" value="p-type_atpase"/>
    <property type="match status" value="1"/>
</dbReference>
<dbReference type="InterPro" id="IPR023298">
    <property type="entry name" value="ATPase_P-typ_TM_dom_sf"/>
</dbReference>
<keyword evidence="11" id="KW-0547">Nucleotide-binding</keyword>
<dbReference type="Proteomes" id="UP000001349">
    <property type="component" value="Chromosome"/>
</dbReference>
<dbReference type="NCBIfam" id="TIGR01525">
    <property type="entry name" value="ATPase-IB_hvy"/>
    <property type="match status" value="1"/>
</dbReference>
<evidence type="ECO:0000256" key="4">
    <source>
        <dbReference type="ARBA" id="ARBA00022692"/>
    </source>
</evidence>